<evidence type="ECO:0000313" key="3">
    <source>
        <dbReference type="Proteomes" id="UP000054632"/>
    </source>
</evidence>
<dbReference type="Proteomes" id="UP000054632">
    <property type="component" value="Unassembled WGS sequence"/>
</dbReference>
<evidence type="ECO:0000313" key="2">
    <source>
        <dbReference type="EMBL" id="KRY72077.1"/>
    </source>
</evidence>
<reference evidence="2 3" key="1">
    <citation type="submission" date="2015-01" db="EMBL/GenBank/DDBJ databases">
        <title>Evolution of Trichinella species and genotypes.</title>
        <authorList>
            <person name="Korhonen P.K."/>
            <person name="Edoardo P."/>
            <person name="Giuseppe L.R."/>
            <person name="Gasser R.B."/>
        </authorList>
    </citation>
    <scope>NUCLEOTIDE SEQUENCE [LARGE SCALE GENOMIC DNA]</scope>
    <source>
        <strain evidence="2">ISS13</strain>
    </source>
</reference>
<sequence>MFDAAAYRHFQPNNHHRRNYSLLCCNRDHICRHPDAVCSSFRKLDRIVRPFSNSRNRRTSTVRCCRPDRIFRLETREHSSSRVHNGRMASIRLNSPDRRSRRLRNCTPGCRCCCLLSAGSGSVDKSSIQSDRSRRTDAHPPSPGNQFRCWTDVVVHNRRHLLLLFDCPPRPQMSDRTSRTDDRQILPDMNTGIDRPNCDKCRHFCKVSTWHIRRPCRFHNASRLYRWGSGTDSRGSIPHSARKFRRSSICYCYRPFCKLPLHRRACSFRSFDRRTLQCKRIFLYRRCMMHRSCTDWTNRTNVCAHSCDRRNLVCTNNCNR</sequence>
<comment type="caution">
    <text evidence="2">The sequence shown here is derived from an EMBL/GenBank/DDBJ whole genome shotgun (WGS) entry which is preliminary data.</text>
</comment>
<organism evidence="2 3">
    <name type="scientific">Trichinella pseudospiralis</name>
    <name type="common">Parasitic roundworm</name>
    <dbReference type="NCBI Taxonomy" id="6337"/>
    <lineage>
        <taxon>Eukaryota</taxon>
        <taxon>Metazoa</taxon>
        <taxon>Ecdysozoa</taxon>
        <taxon>Nematoda</taxon>
        <taxon>Enoplea</taxon>
        <taxon>Dorylaimia</taxon>
        <taxon>Trichinellida</taxon>
        <taxon>Trichinellidae</taxon>
        <taxon>Trichinella</taxon>
    </lineage>
</organism>
<name>A0A0V1EE24_TRIPS</name>
<protein>
    <submittedName>
        <fullName evidence="2">Uncharacterized protein</fullName>
    </submittedName>
</protein>
<feature type="region of interest" description="Disordered" evidence="1">
    <location>
        <begin position="120"/>
        <end position="143"/>
    </location>
</feature>
<accession>A0A0V1EE24</accession>
<feature type="compositionally biased region" description="Polar residues" evidence="1">
    <location>
        <begin position="120"/>
        <end position="130"/>
    </location>
</feature>
<dbReference type="EMBL" id="JYDR01000049">
    <property type="protein sequence ID" value="KRY72077.1"/>
    <property type="molecule type" value="Genomic_DNA"/>
</dbReference>
<dbReference type="AlphaFoldDB" id="A0A0V1EE24"/>
<evidence type="ECO:0000256" key="1">
    <source>
        <dbReference type="SAM" id="MobiDB-lite"/>
    </source>
</evidence>
<gene>
    <name evidence="2" type="ORF">T4A_10895</name>
</gene>
<proteinExistence type="predicted"/>